<feature type="transmembrane region" description="Helical" evidence="1">
    <location>
        <begin position="42"/>
        <end position="61"/>
    </location>
</feature>
<keyword evidence="1" id="KW-0812">Transmembrane</keyword>
<gene>
    <name evidence="2" type="ORF">HHI36_002256</name>
</gene>
<comment type="caution">
    <text evidence="2">The sequence shown here is derived from an EMBL/GenBank/DDBJ whole genome shotgun (WGS) entry which is preliminary data.</text>
</comment>
<dbReference type="EMBL" id="JABFTP020000185">
    <property type="protein sequence ID" value="KAL3287793.1"/>
    <property type="molecule type" value="Genomic_DNA"/>
</dbReference>
<sequence length="133" mass="14778">MVFGRCLGAAKRLKVVMPIILVKLGVIITMLAFLTLFSLKTLGLVIFLSFLGTSGITKIGAVPGSRQHDTTTHQSHPQNVHLHIQPNKDNRHSSLLGESYLIDRDTDSLLSDKLAWYQQYINSNNYLNTDISA</sequence>
<evidence type="ECO:0000256" key="1">
    <source>
        <dbReference type="SAM" id="Phobius"/>
    </source>
</evidence>
<feature type="transmembrane region" description="Helical" evidence="1">
    <location>
        <begin position="15"/>
        <end position="36"/>
    </location>
</feature>
<name>A0ABD2P9Z0_9CUCU</name>
<keyword evidence="3" id="KW-1185">Reference proteome</keyword>
<organism evidence="2 3">
    <name type="scientific">Cryptolaemus montrouzieri</name>
    <dbReference type="NCBI Taxonomy" id="559131"/>
    <lineage>
        <taxon>Eukaryota</taxon>
        <taxon>Metazoa</taxon>
        <taxon>Ecdysozoa</taxon>
        <taxon>Arthropoda</taxon>
        <taxon>Hexapoda</taxon>
        <taxon>Insecta</taxon>
        <taxon>Pterygota</taxon>
        <taxon>Neoptera</taxon>
        <taxon>Endopterygota</taxon>
        <taxon>Coleoptera</taxon>
        <taxon>Polyphaga</taxon>
        <taxon>Cucujiformia</taxon>
        <taxon>Coccinelloidea</taxon>
        <taxon>Coccinellidae</taxon>
        <taxon>Scymninae</taxon>
        <taxon>Scymnini</taxon>
        <taxon>Cryptolaemus</taxon>
    </lineage>
</organism>
<evidence type="ECO:0000313" key="2">
    <source>
        <dbReference type="EMBL" id="KAL3287793.1"/>
    </source>
</evidence>
<keyword evidence="1" id="KW-1133">Transmembrane helix</keyword>
<keyword evidence="1" id="KW-0472">Membrane</keyword>
<dbReference type="AlphaFoldDB" id="A0ABD2P9Z0"/>
<reference evidence="2 3" key="1">
    <citation type="journal article" date="2021" name="BMC Biol.">
        <title>Horizontally acquired antibacterial genes associated with adaptive radiation of ladybird beetles.</title>
        <authorList>
            <person name="Li H.S."/>
            <person name="Tang X.F."/>
            <person name="Huang Y.H."/>
            <person name="Xu Z.Y."/>
            <person name="Chen M.L."/>
            <person name="Du X.Y."/>
            <person name="Qiu B.Y."/>
            <person name="Chen P.T."/>
            <person name="Zhang W."/>
            <person name="Slipinski A."/>
            <person name="Escalona H.E."/>
            <person name="Waterhouse R.M."/>
            <person name="Zwick A."/>
            <person name="Pang H."/>
        </authorList>
    </citation>
    <scope>NUCLEOTIDE SEQUENCE [LARGE SCALE GENOMIC DNA]</scope>
    <source>
        <strain evidence="2">SYSU2018</strain>
    </source>
</reference>
<protein>
    <submittedName>
        <fullName evidence="2">Uncharacterized protein</fullName>
    </submittedName>
</protein>
<evidence type="ECO:0000313" key="3">
    <source>
        <dbReference type="Proteomes" id="UP001516400"/>
    </source>
</evidence>
<dbReference type="Proteomes" id="UP001516400">
    <property type="component" value="Unassembled WGS sequence"/>
</dbReference>
<proteinExistence type="predicted"/>
<accession>A0ABD2P9Z0</accession>